<dbReference type="CDD" id="cd03443">
    <property type="entry name" value="PaaI_thioesterase"/>
    <property type="match status" value="1"/>
</dbReference>
<name>A0A3B0T5D6_9ZZZZ</name>
<dbReference type="Pfam" id="PF03061">
    <property type="entry name" value="4HBT"/>
    <property type="match status" value="1"/>
</dbReference>
<reference evidence="3" key="1">
    <citation type="submission" date="2018-06" db="EMBL/GenBank/DDBJ databases">
        <authorList>
            <person name="Zhirakovskaya E."/>
        </authorList>
    </citation>
    <scope>NUCLEOTIDE SEQUENCE</scope>
</reference>
<feature type="non-terminal residue" evidence="3">
    <location>
        <position position="1"/>
    </location>
</feature>
<dbReference type="InterPro" id="IPR003736">
    <property type="entry name" value="PAAI_dom"/>
</dbReference>
<dbReference type="InterPro" id="IPR029069">
    <property type="entry name" value="HotDog_dom_sf"/>
</dbReference>
<dbReference type="SUPFAM" id="SSF54637">
    <property type="entry name" value="Thioesterase/thiol ester dehydrase-isomerase"/>
    <property type="match status" value="1"/>
</dbReference>
<evidence type="ECO:0000256" key="1">
    <source>
        <dbReference type="ARBA" id="ARBA00022801"/>
    </source>
</evidence>
<sequence length="107" mass="11316">QHGYFHGGVVGTLADNAGGYASFSLMAASDSVLTVEYKLNLMAPAEGERLIARGTVIRAGRRLTVSRSDVFVQRNGVEYLCATMLGTFMTLANTSDDPARQAPSTSG</sequence>
<organism evidence="3">
    <name type="scientific">hydrothermal vent metagenome</name>
    <dbReference type="NCBI Taxonomy" id="652676"/>
    <lineage>
        <taxon>unclassified sequences</taxon>
        <taxon>metagenomes</taxon>
        <taxon>ecological metagenomes</taxon>
    </lineage>
</organism>
<dbReference type="EMBL" id="UOEK01000615">
    <property type="protein sequence ID" value="VAW09612.1"/>
    <property type="molecule type" value="Genomic_DNA"/>
</dbReference>
<evidence type="ECO:0000259" key="2">
    <source>
        <dbReference type="Pfam" id="PF03061"/>
    </source>
</evidence>
<gene>
    <name evidence="3" type="ORF">MNBD_ACTINO02-1508</name>
</gene>
<keyword evidence="1" id="KW-0378">Hydrolase</keyword>
<dbReference type="GO" id="GO:0016787">
    <property type="term" value="F:hydrolase activity"/>
    <property type="evidence" value="ECO:0007669"/>
    <property type="project" value="UniProtKB-KW"/>
</dbReference>
<dbReference type="Gene3D" id="3.10.129.10">
    <property type="entry name" value="Hotdog Thioesterase"/>
    <property type="match status" value="1"/>
</dbReference>
<protein>
    <submittedName>
        <fullName evidence="3">Thioesterase</fullName>
    </submittedName>
</protein>
<feature type="domain" description="Thioesterase" evidence="2">
    <location>
        <begin position="2"/>
        <end position="75"/>
    </location>
</feature>
<evidence type="ECO:0000313" key="3">
    <source>
        <dbReference type="EMBL" id="VAW09612.1"/>
    </source>
</evidence>
<accession>A0A3B0T5D6</accession>
<dbReference type="InterPro" id="IPR006683">
    <property type="entry name" value="Thioestr_dom"/>
</dbReference>
<proteinExistence type="predicted"/>
<dbReference type="NCBIfam" id="TIGR00369">
    <property type="entry name" value="unchar_dom_1"/>
    <property type="match status" value="1"/>
</dbReference>
<dbReference type="AlphaFoldDB" id="A0A3B0T5D6"/>